<evidence type="ECO:0000313" key="1">
    <source>
        <dbReference type="EMBL" id="TCP25000.1"/>
    </source>
</evidence>
<proteinExistence type="predicted"/>
<reference evidence="1 2" key="1">
    <citation type="submission" date="2019-03" db="EMBL/GenBank/DDBJ databases">
        <title>Genomic Encyclopedia of Type Strains, Phase IV (KMG-IV): sequencing the most valuable type-strain genomes for metagenomic binning, comparative biology and taxonomic classification.</title>
        <authorList>
            <person name="Goeker M."/>
        </authorList>
    </citation>
    <scope>NUCLEOTIDE SEQUENCE [LARGE SCALE GENOMIC DNA]</scope>
    <source>
        <strain evidence="1 2">DSM 14836</strain>
    </source>
</reference>
<protein>
    <submittedName>
        <fullName evidence="1">Uncharacterized protein</fullName>
    </submittedName>
</protein>
<dbReference type="AlphaFoldDB" id="A0A4R2NSX2"/>
<evidence type="ECO:0000313" key="2">
    <source>
        <dbReference type="Proteomes" id="UP000294564"/>
    </source>
</evidence>
<name>A0A4R2NSX2_9FLAO</name>
<keyword evidence="2" id="KW-1185">Reference proteome</keyword>
<organism evidence="1 2">
    <name type="scientific">Tenacibaculum skagerrakense</name>
    <dbReference type="NCBI Taxonomy" id="186571"/>
    <lineage>
        <taxon>Bacteria</taxon>
        <taxon>Pseudomonadati</taxon>
        <taxon>Bacteroidota</taxon>
        <taxon>Flavobacteriia</taxon>
        <taxon>Flavobacteriales</taxon>
        <taxon>Flavobacteriaceae</taxon>
        <taxon>Tenacibaculum</taxon>
    </lineage>
</organism>
<gene>
    <name evidence="1" type="ORF">EV195_10430</name>
</gene>
<accession>A0A4R2NSX2</accession>
<comment type="caution">
    <text evidence="1">The sequence shown here is derived from an EMBL/GenBank/DDBJ whole genome shotgun (WGS) entry which is preliminary data.</text>
</comment>
<dbReference type="RefSeq" id="WP_132794388.1">
    <property type="nucleotide sequence ID" value="NZ_SLXM01000004.1"/>
</dbReference>
<sequence length="77" mass="8283">MKKSILNIGSILNKKEQKLIKGGRGVGFSDGDCDQQTQSQIACSAQNNNCDLDAVCNETTGRCDCDTSAGWNPGWPF</sequence>
<dbReference type="EMBL" id="SLXM01000004">
    <property type="protein sequence ID" value="TCP25000.1"/>
    <property type="molecule type" value="Genomic_DNA"/>
</dbReference>
<dbReference type="OrthoDB" id="1189756at2"/>
<dbReference type="Proteomes" id="UP000294564">
    <property type="component" value="Unassembled WGS sequence"/>
</dbReference>